<dbReference type="EMBL" id="LXFE01000310">
    <property type="protein sequence ID" value="OLL25808.1"/>
    <property type="molecule type" value="Genomic_DNA"/>
</dbReference>
<comment type="subcellular location">
    <subcellularLocation>
        <location evidence="7">Cell membrane</location>
        <topology evidence="7">Multi-pass membrane protein</topology>
    </subcellularLocation>
    <subcellularLocation>
        <location evidence="1">Membrane</location>
        <topology evidence="1">Multi-pass membrane protein</topology>
    </subcellularLocation>
</comment>
<comment type="similarity">
    <text evidence="7">Belongs to the chitin synthase family.</text>
</comment>
<evidence type="ECO:0000256" key="2">
    <source>
        <dbReference type="ARBA" id="ARBA00012543"/>
    </source>
</evidence>
<dbReference type="Proteomes" id="UP000186594">
    <property type="component" value="Unassembled WGS sequence"/>
</dbReference>
<dbReference type="EC" id="2.4.1.16" evidence="2 7"/>
<gene>
    <name evidence="8" type="ORF">NEOLI_004962</name>
</gene>
<feature type="non-terminal residue" evidence="8">
    <location>
        <position position="1"/>
    </location>
</feature>
<evidence type="ECO:0000256" key="7">
    <source>
        <dbReference type="RuleBase" id="RU366040"/>
    </source>
</evidence>
<comment type="catalytic activity">
    <reaction evidence="7">
        <text>[(1-&gt;4)-N-acetyl-beta-D-glucosaminyl](n) + UDP-N-acetyl-alpha-D-glucosamine = [(1-&gt;4)-N-acetyl-beta-D-glucosaminyl](n+1) + UDP + H(+)</text>
        <dbReference type="Rhea" id="RHEA:16637"/>
        <dbReference type="Rhea" id="RHEA-COMP:9593"/>
        <dbReference type="Rhea" id="RHEA-COMP:9595"/>
        <dbReference type="ChEBI" id="CHEBI:15378"/>
        <dbReference type="ChEBI" id="CHEBI:17029"/>
        <dbReference type="ChEBI" id="CHEBI:57705"/>
        <dbReference type="ChEBI" id="CHEBI:58223"/>
        <dbReference type="EC" id="2.4.1.16"/>
    </reaction>
</comment>
<dbReference type="GO" id="GO:0004100">
    <property type="term" value="F:chitin synthase activity"/>
    <property type="evidence" value="ECO:0007669"/>
    <property type="project" value="UniProtKB-UniRule"/>
</dbReference>
<dbReference type="Pfam" id="PF01644">
    <property type="entry name" value="Chitin_synth_1"/>
    <property type="match status" value="1"/>
</dbReference>
<dbReference type="InterPro" id="IPR029044">
    <property type="entry name" value="Nucleotide-diphossugar_trans"/>
</dbReference>
<keyword evidence="3 7" id="KW-0328">Glycosyltransferase</keyword>
<keyword evidence="4 7" id="KW-0812">Transmembrane</keyword>
<dbReference type="AlphaFoldDB" id="A0A1U7LT67"/>
<keyword evidence="5 7" id="KW-1133">Transmembrane helix</keyword>
<feature type="transmembrane region" description="Helical" evidence="7">
    <location>
        <begin position="495"/>
        <end position="514"/>
    </location>
</feature>
<evidence type="ECO:0000256" key="5">
    <source>
        <dbReference type="ARBA" id="ARBA00022989"/>
    </source>
</evidence>
<dbReference type="GO" id="GO:0005935">
    <property type="term" value="C:cellular bud neck"/>
    <property type="evidence" value="ECO:0007669"/>
    <property type="project" value="EnsemblFungi"/>
</dbReference>
<comment type="caution">
    <text evidence="8">The sequence shown here is derived from an EMBL/GenBank/DDBJ whole genome shotgun (WGS) entry which is preliminary data.</text>
</comment>
<proteinExistence type="inferred from homology"/>
<dbReference type="GO" id="GO:0005886">
    <property type="term" value="C:plasma membrane"/>
    <property type="evidence" value="ECO:0007669"/>
    <property type="project" value="UniProtKB-SubCell"/>
</dbReference>
<accession>A0A1U7LT67</accession>
<dbReference type="GO" id="GO:0030428">
    <property type="term" value="C:cell septum"/>
    <property type="evidence" value="ECO:0007669"/>
    <property type="project" value="TreeGrafter"/>
</dbReference>
<keyword evidence="7" id="KW-1003">Cell membrane</keyword>
<organism evidence="8 9">
    <name type="scientific">Neolecta irregularis (strain DAH-3)</name>
    <dbReference type="NCBI Taxonomy" id="1198029"/>
    <lineage>
        <taxon>Eukaryota</taxon>
        <taxon>Fungi</taxon>
        <taxon>Dikarya</taxon>
        <taxon>Ascomycota</taxon>
        <taxon>Taphrinomycotina</taxon>
        <taxon>Neolectales</taxon>
        <taxon>Neolectaceae</taxon>
        <taxon>Neolecta</taxon>
    </lineage>
</organism>
<reference evidence="8 9" key="1">
    <citation type="submission" date="2016-04" db="EMBL/GenBank/DDBJ databases">
        <title>Evolutionary innovation and constraint leading to complex multicellularity in the Ascomycota.</title>
        <authorList>
            <person name="Cisse O."/>
            <person name="Nguyen A."/>
            <person name="Hewitt D.A."/>
            <person name="Jedd G."/>
            <person name="Stajich J.E."/>
        </authorList>
    </citation>
    <scope>NUCLEOTIDE SEQUENCE [LARGE SCALE GENOMIC DNA]</scope>
    <source>
        <strain evidence="8 9">DAH-3</strain>
    </source>
</reference>
<dbReference type="InterPro" id="IPR004835">
    <property type="entry name" value="Chitin_synth"/>
</dbReference>
<feature type="transmembrane region" description="Helical" evidence="7">
    <location>
        <begin position="622"/>
        <end position="638"/>
    </location>
</feature>
<dbReference type="OrthoDB" id="26569at2759"/>
<protein>
    <recommendedName>
        <fullName evidence="2 7">Chitin synthase</fullName>
        <ecNumber evidence="2 7">2.4.1.16</ecNumber>
    </recommendedName>
</protein>
<feature type="transmembrane region" description="Helical" evidence="7">
    <location>
        <begin position="381"/>
        <end position="400"/>
    </location>
</feature>
<evidence type="ECO:0000256" key="6">
    <source>
        <dbReference type="ARBA" id="ARBA00023136"/>
    </source>
</evidence>
<sequence length="712" mass="81216">AITSEPDEYLNGGYTLRQGIHGRETQLFVAITMYNEDEILFTRTMHGVMRNVAHLCSRSKSRVWGKQGWKKIVVCIVADGRRKVHPRVLDVLAAMGVYQDGIAKNLVNGREVKAHLYEYTTQVSLDPDLKFKGAERGIVPVQVMFCLKEKNAKKLNSHRWFFKAFAPVLKPNVCVLLDVGTRPGEKSIYHLWKAFDNNSNVAGACGEIKAMKGKAWVGLLNPLVASQNFEYKMSNILDKPFESVFGYISVLPGAFSAYRYIALQDDSTGRGPLDSYFKGETLHGSSADIFTSNMYLAEDRILCWELVAKRGEKWVLKYVPAAHGETDVPDAVAEFISQRRRWLNGAFFAAVYALSHFQQIWHTDHSFMRKIALHIEFFYQLWGLMFTFVSLANFYLAFYFTGASIARLDPFGHGWGLRSFVFMKYICVLLTAGQFILSMGNRPQGTRSMFVTSMVVYGCIMLYTIFCAFYLMIYSLQRAIVDNNIGFGNNPFTDMVFSASATYGIYFLMSILYLDPWHMLSSFPQYIILLPSYVCTLQIYAFCNTHDVSWGTKGDTTIHTDLGAAVVKGDIVEIEMPFEQHDIDTTYNEALANLRERKKLDDVPRNEGQIQEDYYREIRTRLVLIWLIANGTLAMAVSELFDRGFNGGVIYLKITIWMVVALAFFRALGSLFFLLINLVQRIGRSKYVQPNLPQFKRPKFTELKLEKFTEKA</sequence>
<dbReference type="OMA" id="TTMRETE"/>
<keyword evidence="6 7" id="KW-0472">Membrane</keyword>
<dbReference type="GO" id="GO:0006031">
    <property type="term" value="P:chitin biosynthetic process"/>
    <property type="evidence" value="ECO:0007669"/>
    <property type="project" value="UniProtKB-UniRule"/>
</dbReference>
<dbReference type="STRING" id="1198029.A0A1U7LT67"/>
<dbReference type="GO" id="GO:0071555">
    <property type="term" value="P:cell wall organization"/>
    <property type="evidence" value="ECO:0007669"/>
    <property type="project" value="UniProtKB-KW"/>
</dbReference>
<feature type="transmembrane region" description="Helical" evidence="7">
    <location>
        <begin position="650"/>
        <end position="676"/>
    </location>
</feature>
<evidence type="ECO:0000313" key="8">
    <source>
        <dbReference type="EMBL" id="OLL25808.1"/>
    </source>
</evidence>
<evidence type="ECO:0000256" key="1">
    <source>
        <dbReference type="ARBA" id="ARBA00004141"/>
    </source>
</evidence>
<comment type="function">
    <text evidence="7">Polymerizes chitin, a structural polymer of the cell wall and septum, by transferring the sugar moiety of UDP-GlcNAc to the non-reducing end of the growing chitin polymer.</text>
</comment>
<evidence type="ECO:0000256" key="4">
    <source>
        <dbReference type="ARBA" id="ARBA00022692"/>
    </source>
</evidence>
<feature type="transmembrane region" description="Helical" evidence="7">
    <location>
        <begin position="449"/>
        <end position="475"/>
    </location>
</feature>
<evidence type="ECO:0000313" key="9">
    <source>
        <dbReference type="Proteomes" id="UP000186594"/>
    </source>
</evidence>
<name>A0A1U7LT67_NEOID</name>
<keyword evidence="7" id="KW-0808">Transferase</keyword>
<feature type="transmembrane region" description="Helical" evidence="7">
    <location>
        <begin position="420"/>
        <end position="437"/>
    </location>
</feature>
<keyword evidence="7" id="KW-0961">Cell wall biogenesis/degradation</keyword>
<dbReference type="GO" id="GO:1902404">
    <property type="term" value="P:mitotic actomyosin contractile ring contraction"/>
    <property type="evidence" value="ECO:0007669"/>
    <property type="project" value="EnsemblFungi"/>
</dbReference>
<dbReference type="SUPFAM" id="SSF53448">
    <property type="entry name" value="Nucleotide-diphospho-sugar transferases"/>
    <property type="match status" value="1"/>
</dbReference>
<dbReference type="PANTHER" id="PTHR22914:SF38">
    <property type="entry name" value="CHITIN SYNTHASE 2"/>
    <property type="match status" value="1"/>
</dbReference>
<evidence type="ECO:0000256" key="3">
    <source>
        <dbReference type="ARBA" id="ARBA00022676"/>
    </source>
</evidence>
<dbReference type="CDD" id="cd04190">
    <property type="entry name" value="Chitin_synth_C"/>
    <property type="match status" value="1"/>
</dbReference>
<keyword evidence="9" id="KW-1185">Reference proteome</keyword>
<dbReference type="PANTHER" id="PTHR22914">
    <property type="entry name" value="CHITIN SYNTHASE"/>
    <property type="match status" value="1"/>
</dbReference>
<feature type="transmembrane region" description="Helical" evidence="7">
    <location>
        <begin position="342"/>
        <end position="361"/>
    </location>
</feature>